<organism evidence="2 3">
    <name type="scientific">Tanacetum coccineum</name>
    <dbReference type="NCBI Taxonomy" id="301880"/>
    <lineage>
        <taxon>Eukaryota</taxon>
        <taxon>Viridiplantae</taxon>
        <taxon>Streptophyta</taxon>
        <taxon>Embryophyta</taxon>
        <taxon>Tracheophyta</taxon>
        <taxon>Spermatophyta</taxon>
        <taxon>Magnoliopsida</taxon>
        <taxon>eudicotyledons</taxon>
        <taxon>Gunneridae</taxon>
        <taxon>Pentapetalae</taxon>
        <taxon>asterids</taxon>
        <taxon>campanulids</taxon>
        <taxon>Asterales</taxon>
        <taxon>Asteraceae</taxon>
        <taxon>Asteroideae</taxon>
        <taxon>Anthemideae</taxon>
        <taxon>Anthemidinae</taxon>
        <taxon>Tanacetum</taxon>
    </lineage>
</organism>
<dbReference type="EMBL" id="BQNB010011350">
    <property type="protein sequence ID" value="GJS89442.1"/>
    <property type="molecule type" value="Genomic_DNA"/>
</dbReference>
<protein>
    <submittedName>
        <fullName evidence="2">Uncharacterized protein</fullName>
    </submittedName>
</protein>
<gene>
    <name evidence="2" type="ORF">Tco_0772078</name>
</gene>
<comment type="caution">
    <text evidence="2">The sequence shown here is derived from an EMBL/GenBank/DDBJ whole genome shotgun (WGS) entry which is preliminary data.</text>
</comment>
<feature type="region of interest" description="Disordered" evidence="1">
    <location>
        <begin position="68"/>
        <end position="99"/>
    </location>
</feature>
<dbReference type="Proteomes" id="UP001151760">
    <property type="component" value="Unassembled WGS sequence"/>
</dbReference>
<evidence type="ECO:0000256" key="1">
    <source>
        <dbReference type="SAM" id="MobiDB-lite"/>
    </source>
</evidence>
<reference evidence="2" key="1">
    <citation type="journal article" date="2022" name="Int. J. Mol. Sci.">
        <title>Draft Genome of Tanacetum Coccineum: Genomic Comparison of Closely Related Tanacetum-Family Plants.</title>
        <authorList>
            <person name="Yamashiro T."/>
            <person name="Shiraishi A."/>
            <person name="Nakayama K."/>
            <person name="Satake H."/>
        </authorList>
    </citation>
    <scope>NUCLEOTIDE SEQUENCE</scope>
</reference>
<name>A0ABQ4ZKI5_9ASTR</name>
<proteinExistence type="predicted"/>
<sequence>MGSRINKIFGMSRVTSKGSAPELVKRETDTRVTCTVDALKHSETLCAITMRYMDIGKSSRIDYEVVQDQRQRDDNDIQNERQVQPKEEEVEHRRSKRARTEKSFGPDFVSFMVENEPTSYQEALVLVLLKKFKRVIFQLIIGSCVNYGNVFSRNGWDDLVYMLRLRPGMPLVFIKVGENTVAIMAFYADGWELTHGNTVKIFICICPWLGILVAFEKDLKEIHTLWTQFEKKRDKIATRPEDTQDLVTDRGDGITISCDDVKAFKGRRQDSY</sequence>
<accession>A0ABQ4ZKI5</accession>
<evidence type="ECO:0000313" key="3">
    <source>
        <dbReference type="Proteomes" id="UP001151760"/>
    </source>
</evidence>
<keyword evidence="3" id="KW-1185">Reference proteome</keyword>
<reference evidence="2" key="2">
    <citation type="submission" date="2022-01" db="EMBL/GenBank/DDBJ databases">
        <authorList>
            <person name="Yamashiro T."/>
            <person name="Shiraishi A."/>
            <person name="Satake H."/>
            <person name="Nakayama K."/>
        </authorList>
    </citation>
    <scope>NUCLEOTIDE SEQUENCE</scope>
</reference>
<evidence type="ECO:0000313" key="2">
    <source>
        <dbReference type="EMBL" id="GJS89442.1"/>
    </source>
</evidence>